<evidence type="ECO:0000256" key="1">
    <source>
        <dbReference type="SAM" id="MobiDB-lite"/>
    </source>
</evidence>
<comment type="caution">
    <text evidence="2">The sequence shown here is derived from an EMBL/GenBank/DDBJ whole genome shotgun (WGS) entry which is preliminary data.</text>
</comment>
<name>A0ABN9W6E0_9DINO</name>
<proteinExistence type="predicted"/>
<evidence type="ECO:0000313" key="2">
    <source>
        <dbReference type="EMBL" id="CAK0881691.1"/>
    </source>
</evidence>
<feature type="compositionally biased region" description="Low complexity" evidence="1">
    <location>
        <begin position="63"/>
        <end position="83"/>
    </location>
</feature>
<dbReference type="Proteomes" id="UP001189429">
    <property type="component" value="Unassembled WGS sequence"/>
</dbReference>
<accession>A0ABN9W6E0</accession>
<dbReference type="EMBL" id="CAUYUJ010018215">
    <property type="protein sequence ID" value="CAK0881691.1"/>
    <property type="molecule type" value="Genomic_DNA"/>
</dbReference>
<feature type="region of interest" description="Disordered" evidence="1">
    <location>
        <begin position="63"/>
        <end position="89"/>
    </location>
</feature>
<organism evidence="2 3">
    <name type="scientific">Prorocentrum cordatum</name>
    <dbReference type="NCBI Taxonomy" id="2364126"/>
    <lineage>
        <taxon>Eukaryota</taxon>
        <taxon>Sar</taxon>
        <taxon>Alveolata</taxon>
        <taxon>Dinophyceae</taxon>
        <taxon>Prorocentrales</taxon>
        <taxon>Prorocentraceae</taxon>
        <taxon>Prorocentrum</taxon>
    </lineage>
</organism>
<evidence type="ECO:0000313" key="3">
    <source>
        <dbReference type="Proteomes" id="UP001189429"/>
    </source>
</evidence>
<gene>
    <name evidence="2" type="ORF">PCOR1329_LOCUS64450</name>
</gene>
<keyword evidence="3" id="KW-1185">Reference proteome</keyword>
<protein>
    <submittedName>
        <fullName evidence="2">Uncharacterized protein</fullName>
    </submittedName>
</protein>
<sequence>MADAARARLSDLLQDDRFRGVCSVRLQARGYVVVPAGAPPREGGPPGAAPGCPAEAAGAASPLAAEGCAPEASSEGSSGDEGPAGCGPSPQLCERRTFLELAAPPTPRRPRSLSCPQELAHWRKRRCLSLDAEADQDCGPLGAAGAAGWYSEPAEEEAQSEEAAAAAAGALPAAARVRFCVDEPLPLEESGLLPSCVPLATPSPPCRVWPGHLQGAASEDAAAGARRVALCPAAHLDAVAEEGGGLALQTPSPVLQRRPCERLVVRLADLL</sequence>
<reference evidence="2" key="1">
    <citation type="submission" date="2023-10" db="EMBL/GenBank/DDBJ databases">
        <authorList>
            <person name="Chen Y."/>
            <person name="Shah S."/>
            <person name="Dougan E. K."/>
            <person name="Thang M."/>
            <person name="Chan C."/>
        </authorList>
    </citation>
    <scope>NUCLEOTIDE SEQUENCE [LARGE SCALE GENOMIC DNA]</scope>
</reference>
<feature type="region of interest" description="Disordered" evidence="1">
    <location>
        <begin position="37"/>
        <end position="56"/>
    </location>
</feature>